<protein>
    <submittedName>
        <fullName evidence="1">Uncharacterized protein</fullName>
    </submittedName>
</protein>
<keyword evidence="2" id="KW-1185">Reference proteome</keyword>
<dbReference type="RefSeq" id="WP_420069115.1">
    <property type="nucleotide sequence ID" value="NZ_JBCHKQ010000001.1"/>
</dbReference>
<comment type="caution">
    <text evidence="1">The sequence shown here is derived from an EMBL/GenBank/DDBJ whole genome shotgun (WGS) entry which is preliminary data.</text>
</comment>
<name>A0ABU9UAH5_9SPIR</name>
<reference evidence="1 2" key="1">
    <citation type="submission" date="2024-03" db="EMBL/GenBank/DDBJ databases">
        <title>Ignisphaera cupida sp. nov., a hyperthermophilic hydrolytic archaeon from a hot spring of Kamchatka, and proposal of Ignisphaeraceae fam. nov.</title>
        <authorList>
            <person name="Podosokorskaya O.A."/>
            <person name="Elcheninov A.G."/>
            <person name="Maltseva A.I."/>
            <person name="Zayulina K.S."/>
            <person name="Novikov A."/>
            <person name="Merkel A.Y."/>
        </authorList>
    </citation>
    <scope>NUCLEOTIDE SEQUENCE [LARGE SCALE GENOMIC DNA]</scope>
    <source>
        <strain evidence="1 2">38H-sp</strain>
    </source>
</reference>
<dbReference type="Proteomes" id="UP001466331">
    <property type="component" value="Unassembled WGS sequence"/>
</dbReference>
<gene>
    <name evidence="1" type="ORF">WKV44_03860</name>
</gene>
<evidence type="ECO:0000313" key="2">
    <source>
        <dbReference type="Proteomes" id="UP001466331"/>
    </source>
</evidence>
<evidence type="ECO:0000313" key="1">
    <source>
        <dbReference type="EMBL" id="MEM5947674.1"/>
    </source>
</evidence>
<sequence length="427" mass="49036">MLNKEKEAPSVLLINLNIKDESFIGRPRPRGLFFLTQKNNDDYILVKYWNTCKIELGDGEFTFPDNGYLEKGNNYMLFVSGRTYKHKNPIDIKVLGGVFFSSENIPAVNAYNIKYYYYLGENNYLKKTDFFNVYEQDFKDVFIRFYKPLPSLSAYELNKKGLPYYKGQVPVTLSRKNINHLFLLSSFITYKYTAEPYTGTVSLPDFVYQASENEKPIILGEPIHKKVEKRAYEIEVTLTPFAFPENKTGVWNGFISTFRFLNIDADEFILDKKLDSDFGVSFNMVVPYLHVKYKNSKGNTFSGVLYPRPVSSHTEGPIDIKAITQRDIIYFANAINSPLPTLSLEKDNTYTVIYTNEDFGVDPINSHLPTENQILSLYFPDFLSGPSITGGNVGPKPGHFGWTLNSKSVISNIYFNFSPYFDVNIKY</sequence>
<organism evidence="1 2">
    <name type="scientific">Rarispira pelagica</name>
    <dbReference type="NCBI Taxonomy" id="3141764"/>
    <lineage>
        <taxon>Bacteria</taxon>
        <taxon>Pseudomonadati</taxon>
        <taxon>Spirochaetota</taxon>
        <taxon>Spirochaetia</taxon>
        <taxon>Winmispirales</taxon>
        <taxon>Winmispiraceae</taxon>
        <taxon>Rarispira</taxon>
    </lineage>
</organism>
<dbReference type="EMBL" id="JBCHKQ010000001">
    <property type="protein sequence ID" value="MEM5947674.1"/>
    <property type="molecule type" value="Genomic_DNA"/>
</dbReference>
<proteinExistence type="predicted"/>
<accession>A0ABU9UAH5</accession>